<gene>
    <name evidence="2" type="ORF">ANN_17342</name>
</gene>
<proteinExistence type="predicted"/>
<comment type="caution">
    <text evidence="2">The sequence shown here is derived from an EMBL/GenBank/DDBJ whole genome shotgun (WGS) entry which is preliminary data.</text>
</comment>
<keyword evidence="1" id="KW-0812">Transmembrane</keyword>
<sequence length="94" mass="11404">MPENEPRVREMTEERFRYIFKLFKIAGLPIDIEEVTKLRSMYNLGMLLCTYSVYISTVLELILGKNDVKYFMKAFREFVGMVMYMWIEHNIRYV</sequence>
<name>A0ABQ8SU34_PERAM</name>
<evidence type="ECO:0000313" key="2">
    <source>
        <dbReference type="EMBL" id="KAJ4437207.1"/>
    </source>
</evidence>
<dbReference type="EMBL" id="JAJSOF020000021">
    <property type="protein sequence ID" value="KAJ4437207.1"/>
    <property type="molecule type" value="Genomic_DNA"/>
</dbReference>
<feature type="transmembrane region" description="Helical" evidence="1">
    <location>
        <begin position="44"/>
        <end position="63"/>
    </location>
</feature>
<dbReference type="Proteomes" id="UP001148838">
    <property type="component" value="Unassembled WGS sequence"/>
</dbReference>
<keyword evidence="1" id="KW-1133">Transmembrane helix</keyword>
<evidence type="ECO:0000256" key="1">
    <source>
        <dbReference type="SAM" id="Phobius"/>
    </source>
</evidence>
<protein>
    <submittedName>
        <fullName evidence="2">Uncharacterized protein</fullName>
    </submittedName>
</protein>
<keyword evidence="1" id="KW-0472">Membrane</keyword>
<accession>A0ABQ8SU34</accession>
<organism evidence="2 3">
    <name type="scientific">Periplaneta americana</name>
    <name type="common">American cockroach</name>
    <name type="synonym">Blatta americana</name>
    <dbReference type="NCBI Taxonomy" id="6978"/>
    <lineage>
        <taxon>Eukaryota</taxon>
        <taxon>Metazoa</taxon>
        <taxon>Ecdysozoa</taxon>
        <taxon>Arthropoda</taxon>
        <taxon>Hexapoda</taxon>
        <taxon>Insecta</taxon>
        <taxon>Pterygota</taxon>
        <taxon>Neoptera</taxon>
        <taxon>Polyneoptera</taxon>
        <taxon>Dictyoptera</taxon>
        <taxon>Blattodea</taxon>
        <taxon>Blattoidea</taxon>
        <taxon>Blattidae</taxon>
        <taxon>Blattinae</taxon>
        <taxon>Periplaneta</taxon>
    </lineage>
</organism>
<reference evidence="2 3" key="1">
    <citation type="journal article" date="2022" name="Allergy">
        <title>Genome assembly and annotation of Periplaneta americana reveal a comprehensive cockroach allergen profile.</title>
        <authorList>
            <person name="Wang L."/>
            <person name="Xiong Q."/>
            <person name="Saelim N."/>
            <person name="Wang L."/>
            <person name="Nong W."/>
            <person name="Wan A.T."/>
            <person name="Shi M."/>
            <person name="Liu X."/>
            <person name="Cao Q."/>
            <person name="Hui J.H.L."/>
            <person name="Sookrung N."/>
            <person name="Leung T.F."/>
            <person name="Tungtrongchitr A."/>
            <person name="Tsui S.K.W."/>
        </authorList>
    </citation>
    <scope>NUCLEOTIDE SEQUENCE [LARGE SCALE GENOMIC DNA]</scope>
    <source>
        <strain evidence="2">PWHHKU_190912</strain>
    </source>
</reference>
<evidence type="ECO:0000313" key="3">
    <source>
        <dbReference type="Proteomes" id="UP001148838"/>
    </source>
</evidence>
<keyword evidence="3" id="KW-1185">Reference proteome</keyword>